<evidence type="ECO:0000313" key="2">
    <source>
        <dbReference type="Proteomes" id="UP000681526"/>
    </source>
</evidence>
<comment type="caution">
    <text evidence="1">The sequence shown here is derived from an EMBL/GenBank/DDBJ whole genome shotgun (WGS) entry which is preliminary data.</text>
</comment>
<evidence type="ECO:0000313" key="1">
    <source>
        <dbReference type="EMBL" id="CAG5090833.1"/>
    </source>
</evidence>
<dbReference type="Proteomes" id="UP000681526">
    <property type="component" value="Unassembled WGS sequence"/>
</dbReference>
<accession>A0ABN7S952</accession>
<protein>
    <submittedName>
        <fullName evidence="1">Uncharacterized protein</fullName>
    </submittedName>
</protein>
<gene>
    <name evidence="1" type="primary">txxe 2868</name>
    <name evidence="1" type="ORF">TXXE_14735</name>
</gene>
<sequence length="179" mass="20155">MKRVILIGALLLVAAAAVGLAYWFYPRTVDFEAQGMKYRLGTEAAVEERPLKVSIQGKIYRNFKGERTFKGTIGLEGEDIPVPEDQRTVELKRYRSFNAYALTYPFIENGKPRIYSQGTLFVNDDFSKIAIALIEHEADQGHWGADDGLMIAAPALNREEAVVLSNEVMREYLDGHVLK</sequence>
<keyword evidence="2" id="KW-1185">Reference proteome</keyword>
<name>A0ABN7S952_THEXY</name>
<reference evidence="1 2" key="1">
    <citation type="submission" date="2021-04" db="EMBL/GenBank/DDBJ databases">
        <authorList>
            <person name="Rakotoarivonina H."/>
        </authorList>
    </citation>
    <scope>NUCLEOTIDE SEQUENCE [LARGE SCALE GENOMIC DNA]</scope>
    <source>
        <strain evidence="1 2">XE</strain>
    </source>
</reference>
<dbReference type="EMBL" id="CAJRAY010000077">
    <property type="protein sequence ID" value="CAG5090833.1"/>
    <property type="molecule type" value="Genomic_DNA"/>
</dbReference>
<proteinExistence type="predicted"/>
<dbReference type="RefSeq" id="WP_213485305.1">
    <property type="nucleotide sequence ID" value="NZ_CAJRAY010000077.1"/>
</dbReference>
<organism evidence="1 2">
    <name type="scientific">Thermobacillus xylanilyticus</name>
    <dbReference type="NCBI Taxonomy" id="76633"/>
    <lineage>
        <taxon>Bacteria</taxon>
        <taxon>Bacillati</taxon>
        <taxon>Bacillota</taxon>
        <taxon>Bacilli</taxon>
        <taxon>Bacillales</taxon>
        <taxon>Paenibacillaceae</taxon>
        <taxon>Thermobacillus</taxon>
    </lineage>
</organism>